<gene>
    <name evidence="6" type="ORF">G3M70_06180</name>
</gene>
<comment type="similarity">
    <text evidence="1">Belongs to the ParB family.</text>
</comment>
<dbReference type="SUPFAM" id="SSF109709">
    <property type="entry name" value="KorB DNA-binding domain-like"/>
    <property type="match status" value="1"/>
</dbReference>
<dbReference type="Pfam" id="PF17762">
    <property type="entry name" value="HTH_ParB"/>
    <property type="match status" value="1"/>
</dbReference>
<protein>
    <submittedName>
        <fullName evidence="6">ParB/RepB/Spo0J family partition protein</fullName>
    </submittedName>
</protein>
<feature type="domain" description="ParB-like N-terminal" evidence="5">
    <location>
        <begin position="30"/>
        <end position="120"/>
    </location>
</feature>
<dbReference type="InterPro" id="IPR050336">
    <property type="entry name" value="Chromosome_partition/occlusion"/>
</dbReference>
<dbReference type="GO" id="GO:0003677">
    <property type="term" value="F:DNA binding"/>
    <property type="evidence" value="ECO:0007669"/>
    <property type="project" value="UniProtKB-KW"/>
</dbReference>
<sequence>MTRKPLGKGLNALIPDFDLDEPPDEKEGPAELPLEEVEPGSLQPRKHFDSEALEALTASIRENGVVQPIVVQMGAKNKYEIICGERRWRASQKAGLKSIPAVVREVTSTQRLQMALIENIHRQDLNPMEEAEAFQRLAQEFGLTQDAIAVKVGRSRVSVANHMRLLKLPRAIQEDLRANRLSFGHARAILSQESEKAQEALRSAIVEKGLSVRQAEAWSPHDKKTTTGSSKLKEGKRDIFVEDLEKQLGRALGTKVDIKTSGKGGKVIVAYYSNDDLTRIRDIILKSDT</sequence>
<dbReference type="Proteomes" id="UP000594688">
    <property type="component" value="Chromosome"/>
</dbReference>
<feature type="region of interest" description="Disordered" evidence="4">
    <location>
        <begin position="1"/>
        <end position="45"/>
    </location>
</feature>
<reference evidence="6 7" key="1">
    <citation type="submission" date="2020-02" db="EMBL/GenBank/DDBJ databases">
        <title>Genomic and physiological characterization of two novel Nitrospinaceae genera.</title>
        <authorList>
            <person name="Mueller A.J."/>
            <person name="Jung M.-Y."/>
            <person name="Strachan C.R."/>
            <person name="Herbold C.W."/>
            <person name="Kirkegaard R.H."/>
            <person name="Daims H."/>
        </authorList>
    </citation>
    <scope>NUCLEOTIDE SEQUENCE [LARGE SCALE GENOMIC DNA]</scope>
    <source>
        <strain evidence="6">EB</strain>
    </source>
</reference>
<dbReference type="CDD" id="cd16393">
    <property type="entry name" value="SPO0J_N"/>
    <property type="match status" value="1"/>
</dbReference>
<dbReference type="PANTHER" id="PTHR33375:SF1">
    <property type="entry name" value="CHROMOSOME-PARTITIONING PROTEIN PARB-RELATED"/>
    <property type="match status" value="1"/>
</dbReference>
<keyword evidence="2" id="KW-0159">Chromosome partition</keyword>
<name>A0A7T0BVD2_9BACT</name>
<dbReference type="NCBIfam" id="TIGR00180">
    <property type="entry name" value="parB_part"/>
    <property type="match status" value="1"/>
</dbReference>
<evidence type="ECO:0000256" key="3">
    <source>
        <dbReference type="ARBA" id="ARBA00023125"/>
    </source>
</evidence>
<dbReference type="GO" id="GO:0005694">
    <property type="term" value="C:chromosome"/>
    <property type="evidence" value="ECO:0007669"/>
    <property type="project" value="TreeGrafter"/>
</dbReference>
<dbReference type="Gene3D" id="3.90.1530.30">
    <property type="match status" value="1"/>
</dbReference>
<dbReference type="FunFam" id="1.10.10.2830:FF:000001">
    <property type="entry name" value="Chromosome partitioning protein ParB"/>
    <property type="match status" value="1"/>
</dbReference>
<organism evidence="6 7">
    <name type="scientific">Candidatus Nitronauta litoralis</name>
    <dbReference type="NCBI Taxonomy" id="2705533"/>
    <lineage>
        <taxon>Bacteria</taxon>
        <taxon>Pseudomonadati</taxon>
        <taxon>Nitrospinota/Tectimicrobiota group</taxon>
        <taxon>Nitrospinota</taxon>
        <taxon>Nitrospinia</taxon>
        <taxon>Nitrospinales</taxon>
        <taxon>Nitrospinaceae</taxon>
        <taxon>Candidatus Nitronauta</taxon>
    </lineage>
</organism>
<dbReference type="FunFam" id="3.90.1530.30:FF:000001">
    <property type="entry name" value="Chromosome partitioning protein ParB"/>
    <property type="match status" value="1"/>
</dbReference>
<dbReference type="KEGG" id="nli:G3M70_06180"/>
<accession>A0A7T0BVD2</accession>
<evidence type="ECO:0000256" key="1">
    <source>
        <dbReference type="ARBA" id="ARBA00006295"/>
    </source>
</evidence>
<evidence type="ECO:0000256" key="4">
    <source>
        <dbReference type="SAM" id="MobiDB-lite"/>
    </source>
</evidence>
<dbReference type="SUPFAM" id="SSF110849">
    <property type="entry name" value="ParB/Sulfiredoxin"/>
    <property type="match status" value="1"/>
</dbReference>
<evidence type="ECO:0000256" key="2">
    <source>
        <dbReference type="ARBA" id="ARBA00022829"/>
    </source>
</evidence>
<dbReference type="Gene3D" id="1.10.10.2830">
    <property type="match status" value="1"/>
</dbReference>
<dbReference type="EMBL" id="CP048685">
    <property type="protein sequence ID" value="QPJ61497.1"/>
    <property type="molecule type" value="Genomic_DNA"/>
</dbReference>
<dbReference type="GO" id="GO:0045881">
    <property type="term" value="P:positive regulation of sporulation resulting in formation of a cellular spore"/>
    <property type="evidence" value="ECO:0007669"/>
    <property type="project" value="TreeGrafter"/>
</dbReference>
<dbReference type="SMART" id="SM00470">
    <property type="entry name" value="ParB"/>
    <property type="match status" value="1"/>
</dbReference>
<dbReference type="InterPro" id="IPR003115">
    <property type="entry name" value="ParB_N"/>
</dbReference>
<dbReference type="AlphaFoldDB" id="A0A7T0BVD2"/>
<dbReference type="InterPro" id="IPR041468">
    <property type="entry name" value="HTH_ParB/Spo0J"/>
</dbReference>
<evidence type="ECO:0000313" key="6">
    <source>
        <dbReference type="EMBL" id="QPJ61497.1"/>
    </source>
</evidence>
<dbReference type="InterPro" id="IPR057240">
    <property type="entry name" value="ParB_dimer_C"/>
</dbReference>
<dbReference type="InterPro" id="IPR036086">
    <property type="entry name" value="ParB/Sulfiredoxin_sf"/>
</dbReference>
<proteinExistence type="inferred from homology"/>
<dbReference type="Pfam" id="PF02195">
    <property type="entry name" value="ParB_N"/>
    <property type="match status" value="1"/>
</dbReference>
<dbReference type="PANTHER" id="PTHR33375">
    <property type="entry name" value="CHROMOSOME-PARTITIONING PROTEIN PARB-RELATED"/>
    <property type="match status" value="1"/>
</dbReference>
<evidence type="ECO:0000259" key="5">
    <source>
        <dbReference type="SMART" id="SM00470"/>
    </source>
</evidence>
<dbReference type="InterPro" id="IPR004437">
    <property type="entry name" value="ParB/RepB/Spo0J"/>
</dbReference>
<keyword evidence="3" id="KW-0238">DNA-binding</keyword>
<dbReference type="Pfam" id="PF23552">
    <property type="entry name" value="ParB_C"/>
    <property type="match status" value="1"/>
</dbReference>
<evidence type="ECO:0000313" key="7">
    <source>
        <dbReference type="Proteomes" id="UP000594688"/>
    </source>
</evidence>
<dbReference type="GO" id="GO:0007059">
    <property type="term" value="P:chromosome segregation"/>
    <property type="evidence" value="ECO:0007669"/>
    <property type="project" value="UniProtKB-KW"/>
</dbReference>